<evidence type="ECO:0000313" key="1">
    <source>
        <dbReference type="EMBL" id="KAK0462428.1"/>
    </source>
</evidence>
<protein>
    <submittedName>
        <fullName evidence="1">Uncharacterized protein</fullName>
    </submittedName>
</protein>
<dbReference type="RefSeq" id="XP_060334040.1">
    <property type="nucleotide sequence ID" value="XM_060469397.1"/>
</dbReference>
<accession>A0AA39NBE6</accession>
<reference evidence="1" key="1">
    <citation type="submission" date="2023-06" db="EMBL/GenBank/DDBJ databases">
        <authorList>
            <consortium name="Lawrence Berkeley National Laboratory"/>
            <person name="Ahrendt S."/>
            <person name="Sahu N."/>
            <person name="Indic B."/>
            <person name="Wong-Bajracharya J."/>
            <person name="Merenyi Z."/>
            <person name="Ke H.-M."/>
            <person name="Monk M."/>
            <person name="Kocsube S."/>
            <person name="Drula E."/>
            <person name="Lipzen A."/>
            <person name="Balint B."/>
            <person name="Henrissat B."/>
            <person name="Andreopoulos B."/>
            <person name="Martin F.M."/>
            <person name="Harder C.B."/>
            <person name="Rigling D."/>
            <person name="Ford K.L."/>
            <person name="Foster G.D."/>
            <person name="Pangilinan J."/>
            <person name="Papanicolaou A."/>
            <person name="Barry K."/>
            <person name="LaButti K."/>
            <person name="Viragh M."/>
            <person name="Koriabine M."/>
            <person name="Yan M."/>
            <person name="Riley R."/>
            <person name="Champramary S."/>
            <person name="Plett K.L."/>
            <person name="Tsai I.J."/>
            <person name="Slot J."/>
            <person name="Sipos G."/>
            <person name="Plett J."/>
            <person name="Nagy L.G."/>
            <person name="Grigoriev I.V."/>
        </authorList>
    </citation>
    <scope>NUCLEOTIDE SEQUENCE</scope>
    <source>
        <strain evidence="1">CCBAS 213</strain>
    </source>
</reference>
<organism evidence="1 2">
    <name type="scientific">Armillaria tabescens</name>
    <name type="common">Ringless honey mushroom</name>
    <name type="synonym">Agaricus tabescens</name>
    <dbReference type="NCBI Taxonomy" id="1929756"/>
    <lineage>
        <taxon>Eukaryota</taxon>
        <taxon>Fungi</taxon>
        <taxon>Dikarya</taxon>
        <taxon>Basidiomycota</taxon>
        <taxon>Agaricomycotina</taxon>
        <taxon>Agaricomycetes</taxon>
        <taxon>Agaricomycetidae</taxon>
        <taxon>Agaricales</taxon>
        <taxon>Marasmiineae</taxon>
        <taxon>Physalacriaceae</taxon>
        <taxon>Desarmillaria</taxon>
    </lineage>
</organism>
<keyword evidence="2" id="KW-1185">Reference proteome</keyword>
<dbReference type="GeneID" id="85352945"/>
<dbReference type="AlphaFoldDB" id="A0AA39NBE6"/>
<sequence>MNQWPWVNIYNKAGLPETLVTKNWKNTTSPSGFLCWKGESQPGIMVVNRRYLAARHRFTSVRSAPDRFTATYTTAKFRTKCLSHFLASGESDVYDSIKSILLPPHFISGCCTVGLPPPQERALKPPSNLKHRPLVEDDIRTDGQSIGFSCVNEDLWCNAKCNDKGTKHKETSSCRRGYRTNLHDLASFLRTGAALLVDISLLDYQAYLVSEAVNTTQDTIQGDRKPTTTTDMLPIIPVL</sequence>
<name>A0AA39NBE6_ARMTA</name>
<comment type="caution">
    <text evidence="1">The sequence shown here is derived from an EMBL/GenBank/DDBJ whole genome shotgun (WGS) entry which is preliminary data.</text>
</comment>
<gene>
    <name evidence="1" type="ORF">EV420DRAFT_1477155</name>
</gene>
<proteinExistence type="predicted"/>
<dbReference type="EMBL" id="JAUEPS010000009">
    <property type="protein sequence ID" value="KAK0462428.1"/>
    <property type="molecule type" value="Genomic_DNA"/>
</dbReference>
<dbReference type="Proteomes" id="UP001175211">
    <property type="component" value="Unassembled WGS sequence"/>
</dbReference>
<evidence type="ECO:0000313" key="2">
    <source>
        <dbReference type="Proteomes" id="UP001175211"/>
    </source>
</evidence>